<dbReference type="InterPro" id="IPR001382">
    <property type="entry name" value="Glyco_hydro_47"/>
</dbReference>
<dbReference type="InterPro" id="IPR050749">
    <property type="entry name" value="Glycosyl_Hydrolase_47"/>
</dbReference>
<dbReference type="GO" id="GO:0004571">
    <property type="term" value="F:mannosyl-oligosaccharide 1,2-alpha-mannosidase activity"/>
    <property type="evidence" value="ECO:0007669"/>
    <property type="project" value="InterPro"/>
</dbReference>
<dbReference type="InterPro" id="IPR036026">
    <property type="entry name" value="Seven-hairpin_glycosidases"/>
</dbReference>
<dbReference type="Pfam" id="PF01532">
    <property type="entry name" value="Glyco_hydro_47"/>
    <property type="match status" value="1"/>
</dbReference>
<dbReference type="PANTHER" id="PTHR11742">
    <property type="entry name" value="MANNOSYL-OLIGOSACCHARIDE ALPHA-1,2-MANNOSIDASE-RELATED"/>
    <property type="match status" value="1"/>
</dbReference>
<keyword evidence="8" id="KW-0472">Membrane</keyword>
<sequence length="828" mass="94658">MTLLKLIHIWVKRVQSFLLLGVTISLLFYYTFENEIDMLNSYAENEYMPPINGALTNHEINSQVDTAVKPVSDSAQGLPSSKPSAEVDVASTVPAAPVTPQAPVDHSPAEPIIIDLQDPKVLKEKNKYFPLLLSSPWRGSTKFQDRWINPEIDDLSSHKDRHAVLNEVSLPLNFQQVPKDYPNVQASSFEDGGHQQNQLLQQVRQLFVKSWDQEELSRPDLAAEPWPLSLIDSLDTLYIMGQMSKFDDAVHLISTVDFTIPPITENSVDIPDVSTRALGGLISAYELSEEPVLLAKAKDLANFILRAFDTPNRIPILQYFWKTEYGNRFPYQYMNVGSLTNVALEFTRLAQITHSNSYFDAIQKIFGTIALSLDEFAIEHMFPTTVDGSGCRILTPKEVSTGHHLRNPKVMKSIDQNLEFIHCHQTGKFLISPRDWEKKEQLFKMDYQHQSVYSNLVKIYHLLNGHDILTISKTYHPMDSGEEVENIGKNTADDMKDEEAEHPDSSEKLQMHSSKQLFSIAMRKIRHLMLYRPLSPVADHNLTLISSFRTKTRISPSTDELQVEIKRLFDMNHEGCSLATTLGLASGLFNNTEYLRLAKKLTHSYYEMIKLFGGIFPEELYLDPCEKETCLFDKNEKIQSILDGQYTNQDALTVGDAKVELDSLQTQKASGGMRKILMFGLTQGIGEFNYGVQDIDRKLGKWKHDPDRPFWVNKIGKRHLLSPNVIESIFYMYRITGESQWRKMGAELLKMTIENLQKYHSGAKGVWSVREFEDDENSSIPSSWFSQTLKYYYLLFSDTSDYTLDRYLFTSGGHLMKRDPRNKSNLQQ</sequence>
<evidence type="ECO:0000313" key="10">
    <source>
        <dbReference type="Proteomes" id="UP000187013"/>
    </source>
</evidence>
<dbReference type="GO" id="GO:0005975">
    <property type="term" value="P:carbohydrate metabolic process"/>
    <property type="evidence" value="ECO:0007669"/>
    <property type="project" value="InterPro"/>
</dbReference>
<keyword evidence="4 7" id="KW-0378">Hydrolase</keyword>
<keyword evidence="8" id="KW-0812">Transmembrane</keyword>
<dbReference type="PANTHER" id="PTHR11742:SF103">
    <property type="entry name" value="ENDOPLASMIC RETICULUM MANNOSIDASE MNL2-RELATED"/>
    <property type="match status" value="1"/>
</dbReference>
<keyword evidence="6" id="KW-0479">Metal-binding</keyword>
<feature type="binding site" evidence="6">
    <location>
        <position position="811"/>
    </location>
    <ligand>
        <name>Ca(2+)</name>
        <dbReference type="ChEBI" id="CHEBI:29108"/>
    </ligand>
</feature>
<dbReference type="GO" id="GO:0005783">
    <property type="term" value="C:endoplasmic reticulum"/>
    <property type="evidence" value="ECO:0007669"/>
    <property type="project" value="TreeGrafter"/>
</dbReference>
<evidence type="ECO:0000256" key="6">
    <source>
        <dbReference type="PIRSR" id="PIRSR601382-2"/>
    </source>
</evidence>
<proteinExistence type="inferred from homology"/>
<keyword evidence="7" id="KW-0326">Glycosidase</keyword>
<gene>
    <name evidence="9" type="ORF">ZYGR_0S00310</name>
</gene>
<dbReference type="AlphaFoldDB" id="A0A1Q3A2I6"/>
<dbReference type="Gene3D" id="1.50.10.10">
    <property type="match status" value="1"/>
</dbReference>
<comment type="similarity">
    <text evidence="3 7">Belongs to the glycosyl hydrolase 47 family.</text>
</comment>
<dbReference type="SUPFAM" id="SSF48225">
    <property type="entry name" value="Seven-hairpin glycosidases"/>
    <property type="match status" value="1"/>
</dbReference>
<keyword evidence="8" id="KW-1133">Transmembrane helix</keyword>
<comment type="pathway">
    <text evidence="2">Protein modification; protein glycosylation.</text>
</comment>
<dbReference type="PRINTS" id="PR00747">
    <property type="entry name" value="GLYHDRLASE47"/>
</dbReference>
<dbReference type="GO" id="GO:0036503">
    <property type="term" value="P:ERAD pathway"/>
    <property type="evidence" value="ECO:0007669"/>
    <property type="project" value="UniProtKB-ARBA"/>
</dbReference>
<evidence type="ECO:0000256" key="5">
    <source>
        <dbReference type="ARBA" id="ARBA00023157"/>
    </source>
</evidence>
<keyword evidence="5" id="KW-1015">Disulfide bond</keyword>
<comment type="caution">
    <text evidence="9">The sequence shown here is derived from an EMBL/GenBank/DDBJ whole genome shotgun (WGS) entry which is preliminary data.</text>
</comment>
<evidence type="ECO:0000256" key="2">
    <source>
        <dbReference type="ARBA" id="ARBA00004922"/>
    </source>
</evidence>
<evidence type="ECO:0000256" key="1">
    <source>
        <dbReference type="ARBA" id="ARBA00001913"/>
    </source>
</evidence>
<evidence type="ECO:0000256" key="8">
    <source>
        <dbReference type="SAM" id="Phobius"/>
    </source>
</evidence>
<dbReference type="GO" id="GO:0005509">
    <property type="term" value="F:calcium ion binding"/>
    <property type="evidence" value="ECO:0007669"/>
    <property type="project" value="InterPro"/>
</dbReference>
<evidence type="ECO:0000256" key="7">
    <source>
        <dbReference type="RuleBase" id="RU361193"/>
    </source>
</evidence>
<evidence type="ECO:0000313" key="9">
    <source>
        <dbReference type="EMBL" id="GAV49898.1"/>
    </source>
</evidence>
<organism evidence="9 10">
    <name type="scientific">Zygosaccharomyces rouxii</name>
    <dbReference type="NCBI Taxonomy" id="4956"/>
    <lineage>
        <taxon>Eukaryota</taxon>
        <taxon>Fungi</taxon>
        <taxon>Dikarya</taxon>
        <taxon>Ascomycota</taxon>
        <taxon>Saccharomycotina</taxon>
        <taxon>Saccharomycetes</taxon>
        <taxon>Saccharomycetales</taxon>
        <taxon>Saccharomycetaceae</taxon>
        <taxon>Zygosaccharomyces</taxon>
    </lineage>
</organism>
<dbReference type="Proteomes" id="UP000187013">
    <property type="component" value="Unassembled WGS sequence"/>
</dbReference>
<dbReference type="EMBL" id="BDGX01000019">
    <property type="protein sequence ID" value="GAV49898.1"/>
    <property type="molecule type" value="Genomic_DNA"/>
</dbReference>
<comment type="cofactor">
    <cofactor evidence="1 6">
        <name>Ca(2+)</name>
        <dbReference type="ChEBI" id="CHEBI:29108"/>
    </cofactor>
</comment>
<evidence type="ECO:0000256" key="3">
    <source>
        <dbReference type="ARBA" id="ARBA00007658"/>
    </source>
</evidence>
<reference evidence="9 10" key="1">
    <citation type="submission" date="2016-08" db="EMBL/GenBank/DDBJ databases">
        <title>Draft genome sequence of allopolyploid Zygosaccharomyces rouxii.</title>
        <authorList>
            <person name="Watanabe J."/>
            <person name="Uehara K."/>
            <person name="Mogi Y."/>
            <person name="Tsukioka Y."/>
        </authorList>
    </citation>
    <scope>NUCLEOTIDE SEQUENCE [LARGE SCALE GENOMIC DNA]</scope>
    <source>
        <strain evidence="9 10">NBRC 110957</strain>
    </source>
</reference>
<name>A0A1Q3A2I6_ZYGRO</name>
<evidence type="ECO:0000256" key="4">
    <source>
        <dbReference type="ARBA" id="ARBA00022801"/>
    </source>
</evidence>
<dbReference type="InterPro" id="IPR012341">
    <property type="entry name" value="6hp_glycosidase-like_sf"/>
</dbReference>
<keyword evidence="6" id="KW-0106">Calcium</keyword>
<dbReference type="OrthoDB" id="8118055at2759"/>
<dbReference type="GO" id="GO:0016020">
    <property type="term" value="C:membrane"/>
    <property type="evidence" value="ECO:0007669"/>
    <property type="project" value="InterPro"/>
</dbReference>
<dbReference type="eggNOG" id="KOG2204">
    <property type="taxonomic scope" value="Eukaryota"/>
</dbReference>
<accession>A0A1Q3A2I6</accession>
<protein>
    <recommendedName>
        <fullName evidence="7">alpha-1,2-Mannosidase</fullName>
        <ecNumber evidence="7">3.2.1.-</ecNumber>
    </recommendedName>
</protein>
<feature type="transmembrane region" description="Helical" evidence="8">
    <location>
        <begin position="14"/>
        <end position="32"/>
    </location>
</feature>
<dbReference type="EC" id="3.2.1.-" evidence="7"/>